<dbReference type="GO" id="GO:0052735">
    <property type="term" value="F:tRNA (cytidine-3-)-methyltransferase activity"/>
    <property type="evidence" value="ECO:0007669"/>
    <property type="project" value="TreeGrafter"/>
</dbReference>
<evidence type="ECO:0000256" key="3">
    <source>
        <dbReference type="ARBA" id="ARBA00022679"/>
    </source>
</evidence>
<dbReference type="InterPro" id="IPR013217">
    <property type="entry name" value="Methyltransf_12"/>
</dbReference>
<keyword evidence="4" id="KW-0949">S-adenosyl-L-methionine</keyword>
<dbReference type="CDD" id="cd02440">
    <property type="entry name" value="AdoMet_MTases"/>
    <property type="match status" value="1"/>
</dbReference>
<evidence type="ECO:0000256" key="7">
    <source>
        <dbReference type="ARBA" id="ARBA00049374"/>
    </source>
</evidence>
<evidence type="ECO:0000256" key="8">
    <source>
        <dbReference type="PIRNR" id="PIRNR037755"/>
    </source>
</evidence>
<dbReference type="FunFam" id="3.40.50.150:FF:000145">
    <property type="entry name" value="Methyltransferase-like protein"/>
    <property type="match status" value="1"/>
</dbReference>
<evidence type="ECO:0000256" key="2">
    <source>
        <dbReference type="ARBA" id="ARBA00022603"/>
    </source>
</evidence>
<dbReference type="Pfam" id="PF08242">
    <property type="entry name" value="Methyltransf_12"/>
    <property type="match status" value="1"/>
</dbReference>
<keyword evidence="11" id="KW-1185">Reference proteome</keyword>
<reference evidence="10" key="2">
    <citation type="submission" date="2025-09" db="UniProtKB">
        <authorList>
            <consortium name="Ensembl"/>
        </authorList>
    </citation>
    <scope>IDENTIFICATION</scope>
</reference>
<dbReference type="InterPro" id="IPR029063">
    <property type="entry name" value="SAM-dependent_MTases_sf"/>
</dbReference>
<dbReference type="Ensembl" id="ENSCVAT00000032837.1">
    <property type="protein sequence ID" value="ENSCVAP00000032172.1"/>
    <property type="gene ID" value="ENSCVAG00000022081.1"/>
</dbReference>
<proteinExistence type="inferred from homology"/>
<accession>A0A3Q2EIH7</accession>
<evidence type="ECO:0000259" key="9">
    <source>
        <dbReference type="Pfam" id="PF08242"/>
    </source>
</evidence>
<comment type="function">
    <text evidence="8">S-adenosyl-L-methionine-dependent methyltransferase.</text>
</comment>
<evidence type="ECO:0000256" key="5">
    <source>
        <dbReference type="ARBA" id="ARBA00022694"/>
    </source>
</evidence>
<dbReference type="GeneTree" id="ENSGT00940000159683"/>
<dbReference type="GO" id="GO:0032259">
    <property type="term" value="P:methylation"/>
    <property type="evidence" value="ECO:0007669"/>
    <property type="project" value="UniProtKB-KW"/>
</dbReference>
<dbReference type="PANTHER" id="PTHR22809:SF3">
    <property type="entry name" value="TRNA N(3)-METHYLCYTIDINE METHYLTRANSFERASE"/>
    <property type="match status" value="1"/>
</dbReference>
<feature type="domain" description="Methyltransferase type 12" evidence="9">
    <location>
        <begin position="163"/>
        <end position="266"/>
    </location>
</feature>
<keyword evidence="5" id="KW-0819">tRNA processing</keyword>
<comment type="catalytic activity">
    <reaction evidence="6">
        <text>cytidine(32) in tRNA(Arg)(CCU) + S-adenosyl-L-methionine = N(3)-methylcytidine(32) in tRNA(Arg)(CCU) + S-adenosyl-L-homocysteine + H(+)</text>
        <dbReference type="Rhea" id="RHEA:60912"/>
        <dbReference type="Rhea" id="RHEA-COMP:15710"/>
        <dbReference type="Rhea" id="RHEA-COMP:15712"/>
        <dbReference type="ChEBI" id="CHEBI:15378"/>
        <dbReference type="ChEBI" id="CHEBI:57856"/>
        <dbReference type="ChEBI" id="CHEBI:59789"/>
        <dbReference type="ChEBI" id="CHEBI:74894"/>
        <dbReference type="ChEBI" id="CHEBI:82748"/>
    </reaction>
    <physiologicalReaction direction="left-to-right" evidence="6">
        <dbReference type="Rhea" id="RHEA:60913"/>
    </physiologicalReaction>
</comment>
<dbReference type="STRING" id="28743.ENSCVAP00000032172"/>
<comment type="catalytic activity">
    <reaction evidence="7">
        <text>cytidine(32) in tRNA(Thr) + S-adenosyl-L-methionine = N(3)-methylcytidine(32) in tRNA(Thr) + S-adenosyl-L-homocysteine + H(+)</text>
        <dbReference type="Rhea" id="RHEA:50960"/>
        <dbReference type="Rhea" id="RHEA-COMP:12850"/>
        <dbReference type="Rhea" id="RHEA-COMP:12852"/>
        <dbReference type="ChEBI" id="CHEBI:15378"/>
        <dbReference type="ChEBI" id="CHEBI:57856"/>
        <dbReference type="ChEBI" id="CHEBI:59789"/>
        <dbReference type="ChEBI" id="CHEBI:74894"/>
        <dbReference type="ChEBI" id="CHEBI:82748"/>
    </reaction>
    <physiologicalReaction direction="left-to-right" evidence="7">
        <dbReference type="Rhea" id="RHEA:50961"/>
    </physiologicalReaction>
</comment>
<dbReference type="Gene3D" id="3.40.50.150">
    <property type="entry name" value="Vaccinia Virus protein VP39"/>
    <property type="match status" value="1"/>
</dbReference>
<dbReference type="InterPro" id="IPR026113">
    <property type="entry name" value="METTL2/6/8-like"/>
</dbReference>
<reference evidence="10" key="1">
    <citation type="submission" date="2025-08" db="UniProtKB">
        <authorList>
            <consortium name="Ensembl"/>
        </authorList>
    </citation>
    <scope>IDENTIFICATION</scope>
</reference>
<keyword evidence="3 8" id="KW-0808">Transferase</keyword>
<evidence type="ECO:0000313" key="10">
    <source>
        <dbReference type="Ensembl" id="ENSCVAP00000032172.1"/>
    </source>
</evidence>
<dbReference type="EC" id="2.1.1.-" evidence="8"/>
<sequence>MHKQWSFSVLKQASALLRFHVRLKSTNVRPTAPLGSRVLTNPDDIFKHNMWDHVQWTEEDKEAARQRAEENSRLRLPLTEQGKFVTNASQYWDHFYEVHQDKFFKDRRWLFLEFPELLPSSVEKRTNICLSGLGLVHSQHNDGIQLVAEASFFPGQQTSFRILEVGCGVGNSVFPILNAIKNTDSFFYCCDFSPRAIQLVKDHPDYDDSVCHAFVHDICKEETSFPFPPQSLDVILAVFVLSSIHPQRMQRVVNHLSMYLKPGGVFLFRDYGRYDFSQLRFKKGRCLSDNFYTRGDGTCVYFFTKEEVHDLFSKAGLEEIQNLEDKRLQVNRGKKVVMRRVWMQSKYRKPPPSSPS</sequence>
<evidence type="ECO:0000256" key="6">
    <source>
        <dbReference type="ARBA" id="ARBA00048054"/>
    </source>
</evidence>
<dbReference type="AlphaFoldDB" id="A0A3Q2EIH7"/>
<dbReference type="SUPFAM" id="SSF53335">
    <property type="entry name" value="S-adenosyl-L-methionine-dependent methyltransferases"/>
    <property type="match status" value="1"/>
</dbReference>
<evidence type="ECO:0000256" key="4">
    <source>
        <dbReference type="ARBA" id="ARBA00022691"/>
    </source>
</evidence>
<dbReference type="PIRSF" id="PIRSF037755">
    <property type="entry name" value="Mettl2_prd"/>
    <property type="match status" value="1"/>
</dbReference>
<protein>
    <recommendedName>
        <fullName evidence="8">tRNA N(3)-cytidine methyltransferase</fullName>
        <ecNumber evidence="8">2.1.1.-</ecNumber>
    </recommendedName>
</protein>
<dbReference type="OMA" id="PDRMQSV"/>
<dbReference type="Proteomes" id="UP000265020">
    <property type="component" value="Unassembled WGS sequence"/>
</dbReference>
<comment type="similarity">
    <text evidence="1 8">Belongs to the methyltransferase superfamily. METL family.</text>
</comment>
<evidence type="ECO:0000313" key="11">
    <source>
        <dbReference type="Proteomes" id="UP000265020"/>
    </source>
</evidence>
<keyword evidence="2 8" id="KW-0489">Methyltransferase</keyword>
<dbReference type="PANTHER" id="PTHR22809">
    <property type="entry name" value="METHYLTRANSFERASE-RELATED"/>
    <property type="match status" value="1"/>
</dbReference>
<dbReference type="GO" id="GO:0008033">
    <property type="term" value="P:tRNA processing"/>
    <property type="evidence" value="ECO:0007669"/>
    <property type="project" value="UniProtKB-KW"/>
</dbReference>
<evidence type="ECO:0000256" key="1">
    <source>
        <dbReference type="ARBA" id="ARBA00009725"/>
    </source>
</evidence>
<name>A0A3Q2EIH7_CYPVA</name>
<organism evidence="10 11">
    <name type="scientific">Cyprinodon variegatus</name>
    <name type="common">Sheepshead minnow</name>
    <dbReference type="NCBI Taxonomy" id="28743"/>
    <lineage>
        <taxon>Eukaryota</taxon>
        <taxon>Metazoa</taxon>
        <taxon>Chordata</taxon>
        <taxon>Craniata</taxon>
        <taxon>Vertebrata</taxon>
        <taxon>Euteleostomi</taxon>
        <taxon>Actinopterygii</taxon>
        <taxon>Neopterygii</taxon>
        <taxon>Teleostei</taxon>
        <taxon>Neoteleostei</taxon>
        <taxon>Acanthomorphata</taxon>
        <taxon>Ovalentaria</taxon>
        <taxon>Atherinomorphae</taxon>
        <taxon>Cyprinodontiformes</taxon>
        <taxon>Cyprinodontidae</taxon>
        <taxon>Cyprinodon</taxon>
    </lineage>
</organism>